<evidence type="ECO:0000313" key="3">
    <source>
        <dbReference type="Proteomes" id="UP001363010"/>
    </source>
</evidence>
<accession>A0ABU8W9R7</accession>
<dbReference type="PANTHER" id="PTHR40688">
    <property type="match status" value="1"/>
</dbReference>
<dbReference type="SUPFAM" id="SSF47598">
    <property type="entry name" value="Ribbon-helix-helix"/>
    <property type="match status" value="1"/>
</dbReference>
<dbReference type="PANTHER" id="PTHR40688:SF2">
    <property type="entry name" value="RIBBON-HELIX-HELIX PROTEIN COPG DOMAIN-CONTAINING PROTEIN"/>
    <property type="match status" value="1"/>
</dbReference>
<feature type="domain" description="Ribbon-helix-helix protein CopG" evidence="1">
    <location>
        <begin position="34"/>
        <end position="73"/>
    </location>
</feature>
<comment type="caution">
    <text evidence="2">The sequence shown here is derived from an EMBL/GenBank/DDBJ whole genome shotgun (WGS) entry which is preliminary data.</text>
</comment>
<protein>
    <submittedName>
        <fullName evidence="2">Ribbon-helix-helix domain-containing protein</fullName>
    </submittedName>
</protein>
<dbReference type="RefSeq" id="WP_340367822.1">
    <property type="nucleotide sequence ID" value="NZ_JBBKZV010000041.1"/>
</dbReference>
<dbReference type="InterPro" id="IPR052991">
    <property type="entry name" value="Non-func_TypeII_TA_Antitoxin"/>
</dbReference>
<dbReference type="InterPro" id="IPR002145">
    <property type="entry name" value="CopG"/>
</dbReference>
<evidence type="ECO:0000259" key="1">
    <source>
        <dbReference type="Pfam" id="PF01402"/>
    </source>
</evidence>
<dbReference type="Pfam" id="PF01402">
    <property type="entry name" value="RHH_1"/>
    <property type="match status" value="1"/>
</dbReference>
<dbReference type="EMBL" id="JBBKZV010000041">
    <property type="protein sequence ID" value="MEJ8826787.1"/>
    <property type="molecule type" value="Genomic_DNA"/>
</dbReference>
<gene>
    <name evidence="2" type="ORF">WKW80_33070</name>
</gene>
<dbReference type="InterPro" id="IPR010985">
    <property type="entry name" value="Ribbon_hlx_hlx"/>
</dbReference>
<organism evidence="2 3">
    <name type="scientific">Variovorax humicola</name>
    <dbReference type="NCBI Taxonomy" id="1769758"/>
    <lineage>
        <taxon>Bacteria</taxon>
        <taxon>Pseudomonadati</taxon>
        <taxon>Pseudomonadota</taxon>
        <taxon>Betaproteobacteria</taxon>
        <taxon>Burkholderiales</taxon>
        <taxon>Comamonadaceae</taxon>
        <taxon>Variovorax</taxon>
    </lineage>
</organism>
<name>A0ABU8W9R7_9BURK</name>
<proteinExistence type="predicted"/>
<sequence length="118" mass="13461">MTIEFESDRFKNNQQTFDFSRDHWPMAQITETRVLTAHVPLQLAEKVDLWAAKLERSKGWIVKQALTAWIDQEQERSRLTHEALADVDAGQVIDHQAVQAWADSLGTDAALPVPVPRQ</sequence>
<evidence type="ECO:0000313" key="2">
    <source>
        <dbReference type="EMBL" id="MEJ8826787.1"/>
    </source>
</evidence>
<dbReference type="Proteomes" id="UP001363010">
    <property type="component" value="Unassembled WGS sequence"/>
</dbReference>
<dbReference type="CDD" id="cd22233">
    <property type="entry name" value="RHH_CopAso-like"/>
    <property type="match status" value="1"/>
</dbReference>
<reference evidence="2 3" key="1">
    <citation type="submission" date="2024-03" db="EMBL/GenBank/DDBJ databases">
        <title>Novel species of the genus Variovorax.</title>
        <authorList>
            <person name="Liu Q."/>
            <person name="Xin Y.-H."/>
        </authorList>
    </citation>
    <scope>NUCLEOTIDE SEQUENCE [LARGE SCALE GENOMIC DNA]</scope>
    <source>
        <strain evidence="2 3">KACC 18501</strain>
    </source>
</reference>
<keyword evidence="3" id="KW-1185">Reference proteome</keyword>